<dbReference type="Gene3D" id="1.20.58.80">
    <property type="entry name" value="Phosphotransferase system, lactose/cellobiose-type IIA subunit"/>
    <property type="match status" value="1"/>
</dbReference>
<evidence type="ECO:0000256" key="9">
    <source>
        <dbReference type="SAM" id="MobiDB-lite"/>
    </source>
</evidence>
<organism evidence="12 13">
    <name type="scientific">Volvox africanus</name>
    <dbReference type="NCBI Taxonomy" id="51714"/>
    <lineage>
        <taxon>Eukaryota</taxon>
        <taxon>Viridiplantae</taxon>
        <taxon>Chlorophyta</taxon>
        <taxon>core chlorophytes</taxon>
        <taxon>Chlorophyceae</taxon>
        <taxon>CS clade</taxon>
        <taxon>Chlamydomonadales</taxon>
        <taxon>Volvocaceae</taxon>
        <taxon>Volvox</taxon>
    </lineage>
</organism>
<protein>
    <recommendedName>
        <fullName evidence="7">microtubule-severing ATPase</fullName>
        <ecNumber evidence="7">5.6.1.1</ecNumber>
    </recommendedName>
</protein>
<feature type="region of interest" description="Disordered" evidence="9">
    <location>
        <begin position="248"/>
        <end position="287"/>
    </location>
</feature>
<comment type="caution">
    <text evidence="12">The sequence shown here is derived from an EMBL/GenBank/DDBJ whole genome shotgun (WGS) entry which is preliminary data.</text>
</comment>
<dbReference type="InterPro" id="IPR050304">
    <property type="entry name" value="MT-severing_AAA_ATPase"/>
</dbReference>
<dbReference type="InterPro" id="IPR041569">
    <property type="entry name" value="AAA_lid_3"/>
</dbReference>
<gene>
    <name evidence="12" type="ORF">VaNZ11_014084</name>
</gene>
<dbReference type="InterPro" id="IPR003960">
    <property type="entry name" value="ATPase_AAA_CS"/>
</dbReference>
<evidence type="ECO:0000256" key="7">
    <source>
        <dbReference type="ARBA" id="ARBA00038871"/>
    </source>
</evidence>
<evidence type="ECO:0000256" key="8">
    <source>
        <dbReference type="RuleBase" id="RU003651"/>
    </source>
</evidence>
<dbReference type="InterPro" id="IPR003593">
    <property type="entry name" value="AAA+_ATPase"/>
</dbReference>
<sequence>MPSKLSYDIRKNLIYHIEVWHTLLALPIGIASPNDAIDDPPVLASSNLIYTLTHLQLQIFSLAAAVVLSVVLAFGAAKLRARARYALRRITGSTPGRQTWGISILLLDGPSQVYHNLAVRVLRCGLRWPLHHMFESLASIFGGTGRSSKDPSKQQEALLTKNRQKLQEYHKLTQEAIDRARVADKQGRHDVAVRLYGTALEAALEGLNLQVAPGNGLGPKADSVATWRNDLQDWACQVEVRLQAIKSGNAASPSAPPVRATQSSSVTKHPQTAVAVSPKGPMRSLSGGTAAAAAAAAAKRPVSTGRTRPAAAALAGSSSKSIALHFPIRSSAPAGAAQRGGGGGGGGGGAAAGGRDDGLAKYKELVMGEILDRSPSVKWDDIAGLVTAKAALTEAVILPALRPDLFQGLRAPVRGILLYGPPGNGKTMLAKALAAQSQATFFNISASSLTSKWVGDGEKLVRALFELAAERQPSIIFMDELDSLLSARGRSGEGDAARRLLTEFLVQFDGVGGAGRERVVVVGATNRPQELDDAVRRRLTKRIYIPLPDTEGRTAVLTHLLKGQKLRLNDKEVMALVQATRGYSASDLAALCKEAAMAPLRELGPERLASVPASALRPISKSDFEAALRVVRPSVDAASLQAYEDFTKTYGTQ</sequence>
<keyword evidence="4 10" id="KW-0472">Membrane</keyword>
<dbReference type="InterPro" id="IPR003959">
    <property type="entry name" value="ATPase_AAA_core"/>
</dbReference>
<dbReference type="PANTHER" id="PTHR23074">
    <property type="entry name" value="AAA DOMAIN-CONTAINING"/>
    <property type="match status" value="1"/>
</dbReference>
<feature type="transmembrane region" description="Helical" evidence="10">
    <location>
        <begin position="57"/>
        <end position="79"/>
    </location>
</feature>
<dbReference type="InterPro" id="IPR015415">
    <property type="entry name" value="Spast_Vps4_C"/>
</dbReference>
<evidence type="ECO:0000256" key="5">
    <source>
        <dbReference type="ARBA" id="ARBA00023235"/>
    </source>
</evidence>
<evidence type="ECO:0000256" key="4">
    <source>
        <dbReference type="ARBA" id="ARBA00023136"/>
    </source>
</evidence>
<dbReference type="Pfam" id="PF17862">
    <property type="entry name" value="AAA_lid_3"/>
    <property type="match status" value="1"/>
</dbReference>
<keyword evidence="13" id="KW-1185">Reference proteome</keyword>
<dbReference type="Pfam" id="PF00004">
    <property type="entry name" value="AAA"/>
    <property type="match status" value="1"/>
</dbReference>
<keyword evidence="2 8" id="KW-0547">Nucleotide-binding</keyword>
<evidence type="ECO:0000256" key="10">
    <source>
        <dbReference type="SAM" id="Phobius"/>
    </source>
</evidence>
<reference evidence="12 13" key="1">
    <citation type="journal article" date="2023" name="IScience">
        <title>Expanded male sex-determining region conserved during the evolution of homothallism in the green alga Volvox.</title>
        <authorList>
            <person name="Yamamoto K."/>
            <person name="Matsuzaki R."/>
            <person name="Mahakham W."/>
            <person name="Heman W."/>
            <person name="Sekimoto H."/>
            <person name="Kawachi M."/>
            <person name="Minakuchi Y."/>
            <person name="Toyoda A."/>
            <person name="Nozaki H."/>
        </authorList>
    </citation>
    <scope>NUCLEOTIDE SEQUENCE [LARGE SCALE GENOMIC DNA]</scope>
    <source>
        <strain evidence="12 13">NIES-4468</strain>
    </source>
</reference>
<feature type="compositionally biased region" description="Gly residues" evidence="9">
    <location>
        <begin position="338"/>
        <end position="352"/>
    </location>
</feature>
<keyword evidence="5" id="KW-0413">Isomerase</keyword>
<keyword evidence="10" id="KW-0812">Transmembrane</keyword>
<dbReference type="CDD" id="cd19509">
    <property type="entry name" value="RecA-like_VPS4-like"/>
    <property type="match status" value="1"/>
</dbReference>
<comment type="similarity">
    <text evidence="8">Belongs to the AAA ATPase family.</text>
</comment>
<dbReference type="EC" id="5.6.1.1" evidence="7"/>
<dbReference type="Proteomes" id="UP001165090">
    <property type="component" value="Unassembled WGS sequence"/>
</dbReference>
<dbReference type="Pfam" id="PF09336">
    <property type="entry name" value="Vps4_C"/>
    <property type="match status" value="1"/>
</dbReference>
<comment type="catalytic activity">
    <reaction evidence="6">
        <text>n ATP + n H2O + a microtubule = n ADP + n phosphate + (n+1) alpha/beta tubulin heterodimers.</text>
        <dbReference type="EC" id="5.6.1.1"/>
    </reaction>
</comment>
<evidence type="ECO:0000259" key="11">
    <source>
        <dbReference type="SMART" id="SM00382"/>
    </source>
</evidence>
<name>A0ABQ5SIK5_9CHLO</name>
<keyword evidence="10" id="KW-1133">Transmembrane helix</keyword>
<feature type="domain" description="AAA+ ATPase" evidence="11">
    <location>
        <begin position="412"/>
        <end position="549"/>
    </location>
</feature>
<dbReference type="Gene3D" id="1.10.8.60">
    <property type="match status" value="1"/>
</dbReference>
<evidence type="ECO:0000313" key="12">
    <source>
        <dbReference type="EMBL" id="GLI69466.1"/>
    </source>
</evidence>
<dbReference type="Gene3D" id="3.40.50.300">
    <property type="entry name" value="P-loop containing nucleotide triphosphate hydrolases"/>
    <property type="match status" value="1"/>
</dbReference>
<accession>A0ABQ5SIK5</accession>
<dbReference type="PROSITE" id="PS00674">
    <property type="entry name" value="AAA"/>
    <property type="match status" value="1"/>
</dbReference>
<keyword evidence="3 8" id="KW-0067">ATP-binding</keyword>
<dbReference type="PANTHER" id="PTHR23074:SF86">
    <property type="entry name" value="SPASTIN"/>
    <property type="match status" value="1"/>
</dbReference>
<feature type="compositionally biased region" description="Polar residues" evidence="9">
    <location>
        <begin position="260"/>
        <end position="270"/>
    </location>
</feature>
<evidence type="ECO:0000256" key="3">
    <source>
        <dbReference type="ARBA" id="ARBA00022840"/>
    </source>
</evidence>
<evidence type="ECO:0000256" key="6">
    <source>
        <dbReference type="ARBA" id="ARBA00036378"/>
    </source>
</evidence>
<evidence type="ECO:0000256" key="2">
    <source>
        <dbReference type="ARBA" id="ARBA00022741"/>
    </source>
</evidence>
<proteinExistence type="inferred from homology"/>
<feature type="region of interest" description="Disordered" evidence="9">
    <location>
        <begin position="333"/>
        <end position="353"/>
    </location>
</feature>
<dbReference type="SMART" id="SM00382">
    <property type="entry name" value="AAA"/>
    <property type="match status" value="1"/>
</dbReference>
<dbReference type="EMBL" id="BSDZ01000086">
    <property type="protein sequence ID" value="GLI69466.1"/>
    <property type="molecule type" value="Genomic_DNA"/>
</dbReference>
<evidence type="ECO:0000256" key="1">
    <source>
        <dbReference type="ARBA" id="ARBA00022701"/>
    </source>
</evidence>
<keyword evidence="1" id="KW-0493">Microtubule</keyword>
<dbReference type="InterPro" id="IPR027417">
    <property type="entry name" value="P-loop_NTPase"/>
</dbReference>
<evidence type="ECO:0000313" key="13">
    <source>
        <dbReference type="Proteomes" id="UP001165090"/>
    </source>
</evidence>
<dbReference type="SUPFAM" id="SSF52540">
    <property type="entry name" value="P-loop containing nucleoside triphosphate hydrolases"/>
    <property type="match status" value="1"/>
</dbReference>